<name>A0A419V815_9BACL</name>
<protein>
    <recommendedName>
        <fullName evidence="3">Inhibitor of sigma-G Gin protein</fullName>
    </recommendedName>
</protein>
<dbReference type="EMBL" id="RAPK01000006">
    <property type="protein sequence ID" value="RKD76197.1"/>
    <property type="molecule type" value="Genomic_DNA"/>
</dbReference>
<gene>
    <name evidence="1" type="ORF">ATL39_0410</name>
</gene>
<reference evidence="1 2" key="1">
    <citation type="submission" date="2018-09" db="EMBL/GenBank/DDBJ databases">
        <title>Genomic Encyclopedia of Archaeal and Bacterial Type Strains, Phase II (KMG-II): from individual species to whole genera.</title>
        <authorList>
            <person name="Goeker M."/>
        </authorList>
    </citation>
    <scope>NUCLEOTIDE SEQUENCE [LARGE SCALE GENOMIC DNA]</scope>
    <source>
        <strain evidence="1 2">DSM 17008</strain>
    </source>
</reference>
<evidence type="ECO:0000313" key="1">
    <source>
        <dbReference type="EMBL" id="RKD76197.1"/>
    </source>
</evidence>
<evidence type="ECO:0008006" key="3">
    <source>
        <dbReference type="Google" id="ProtNLM"/>
    </source>
</evidence>
<keyword evidence="2" id="KW-1185">Reference proteome</keyword>
<evidence type="ECO:0000313" key="2">
    <source>
        <dbReference type="Proteomes" id="UP000285120"/>
    </source>
</evidence>
<comment type="caution">
    <text evidence="1">The sequence shown here is derived from an EMBL/GenBank/DDBJ whole genome shotgun (WGS) entry which is preliminary data.</text>
</comment>
<proteinExistence type="predicted"/>
<sequence>MQEPVGNCCLCGRIVYCMDGFLNGVYIDNDLYCFPCRKEQPLL</sequence>
<dbReference type="Proteomes" id="UP000285120">
    <property type="component" value="Unassembled WGS sequence"/>
</dbReference>
<dbReference type="AlphaFoldDB" id="A0A419V815"/>
<accession>A0A419V815</accession>
<organism evidence="1 2">
    <name type="scientific">Sinobaca qinghaiensis</name>
    <dbReference type="NCBI Taxonomy" id="342944"/>
    <lineage>
        <taxon>Bacteria</taxon>
        <taxon>Bacillati</taxon>
        <taxon>Bacillota</taxon>
        <taxon>Bacilli</taxon>
        <taxon>Bacillales</taxon>
        <taxon>Sporolactobacillaceae</taxon>
        <taxon>Sinobaca</taxon>
    </lineage>
</organism>